<dbReference type="Proteomes" id="UP000186156">
    <property type="component" value="Unassembled WGS sequence"/>
</dbReference>
<dbReference type="InterPro" id="IPR024403">
    <property type="entry name" value="DHOase_cat"/>
</dbReference>
<dbReference type="InterPro" id="IPR013108">
    <property type="entry name" value="Amidohydro_3"/>
</dbReference>
<dbReference type="CDD" id="cd01317">
    <property type="entry name" value="DHOase_IIa"/>
    <property type="match status" value="1"/>
</dbReference>
<gene>
    <name evidence="7" type="primary">pyrC</name>
    <name evidence="10" type="ORF">SAMN05421799_109107</name>
</gene>
<reference evidence="11" key="1">
    <citation type="submission" date="2017-01" db="EMBL/GenBank/DDBJ databases">
        <authorList>
            <person name="Varghese N."/>
            <person name="Submissions S."/>
        </authorList>
    </citation>
    <scope>NUCLEOTIDE SEQUENCE [LARGE SCALE GENOMIC DNA]</scope>
    <source>
        <strain evidence="11">DSM 16176</strain>
    </source>
</reference>
<dbReference type="PANTHER" id="PTHR43668">
    <property type="entry name" value="ALLANTOINASE"/>
    <property type="match status" value="1"/>
</dbReference>
<dbReference type="STRING" id="252246.SAMN05421799_109107"/>
<feature type="binding site" evidence="7">
    <location>
        <position position="64"/>
    </location>
    <ligand>
        <name>Zn(2+)</name>
        <dbReference type="ChEBI" id="CHEBI:29105"/>
        <label>1</label>
    </ligand>
</feature>
<dbReference type="InterPro" id="IPR050138">
    <property type="entry name" value="DHOase/Allantoinase_Hydrolase"/>
</dbReference>
<keyword evidence="11" id="KW-1185">Reference proteome</keyword>
<dbReference type="InterPro" id="IPR011059">
    <property type="entry name" value="Metal-dep_hydrolase_composite"/>
</dbReference>
<comment type="function">
    <text evidence="1 7">Catalyzes the reversible cyclization of carbamoyl aspartate to dihydroorotate.</text>
</comment>
<dbReference type="Pfam" id="PF12890">
    <property type="entry name" value="DHOase"/>
    <property type="match status" value="1"/>
</dbReference>
<feature type="active site" evidence="7">
    <location>
        <position position="306"/>
    </location>
</feature>
<feature type="binding site" evidence="7">
    <location>
        <position position="154"/>
    </location>
    <ligand>
        <name>Zn(2+)</name>
        <dbReference type="ChEBI" id="CHEBI:29105"/>
        <label>1</label>
    </ligand>
</feature>
<feature type="binding site" evidence="7">
    <location>
        <position position="181"/>
    </location>
    <ligand>
        <name>Zn(2+)</name>
        <dbReference type="ChEBI" id="CHEBI:29105"/>
        <label>2</label>
    </ligand>
</feature>
<comment type="pathway">
    <text evidence="7">Pyrimidine metabolism; UMP biosynthesis via de novo pathway; (S)-dihydroorotate from bicarbonate: step 3/3.</text>
</comment>
<feature type="binding site" evidence="7">
    <location>
        <position position="306"/>
    </location>
    <ligand>
        <name>Zn(2+)</name>
        <dbReference type="ChEBI" id="CHEBI:29105"/>
        <label>1</label>
    </ligand>
</feature>
<dbReference type="HAMAP" id="MF_00220_B">
    <property type="entry name" value="PyrC_classI_B"/>
    <property type="match status" value="1"/>
</dbReference>
<dbReference type="GO" id="GO:0005737">
    <property type="term" value="C:cytoplasm"/>
    <property type="evidence" value="ECO:0007669"/>
    <property type="project" value="TreeGrafter"/>
</dbReference>
<evidence type="ECO:0000256" key="5">
    <source>
        <dbReference type="ARBA" id="ARBA00022833"/>
    </source>
</evidence>
<feature type="binding site" evidence="7">
    <location>
        <position position="96"/>
    </location>
    <ligand>
        <name>substrate</name>
    </ligand>
</feature>
<keyword evidence="5 7" id="KW-0862">Zinc</keyword>
<dbReference type="PANTHER" id="PTHR43668:SF2">
    <property type="entry name" value="ALLANTOINASE"/>
    <property type="match status" value="1"/>
</dbReference>
<feature type="binding site" evidence="7">
    <location>
        <position position="279"/>
    </location>
    <ligand>
        <name>substrate</name>
    </ligand>
</feature>
<dbReference type="Gene3D" id="3.20.20.140">
    <property type="entry name" value="Metal-dependent hydrolases"/>
    <property type="match status" value="1"/>
</dbReference>
<feature type="binding site" evidence="7">
    <location>
        <position position="62"/>
    </location>
    <ligand>
        <name>Zn(2+)</name>
        <dbReference type="ChEBI" id="CHEBI:29105"/>
        <label>1</label>
    </ligand>
</feature>
<feature type="domain" description="Amidohydrolase 3" evidence="8">
    <location>
        <begin position="342"/>
        <end position="422"/>
    </location>
</feature>
<dbReference type="GO" id="GO:0044205">
    <property type="term" value="P:'de novo' UMP biosynthetic process"/>
    <property type="evidence" value="ECO:0007669"/>
    <property type="project" value="UniProtKB-UniRule"/>
</dbReference>
<dbReference type="GO" id="GO:0004038">
    <property type="term" value="F:allantoinase activity"/>
    <property type="evidence" value="ECO:0007669"/>
    <property type="project" value="TreeGrafter"/>
</dbReference>
<dbReference type="EC" id="3.5.2.3" evidence="7"/>
<keyword evidence="3 7" id="KW-0479">Metal-binding</keyword>
<dbReference type="Gene3D" id="2.30.40.10">
    <property type="entry name" value="Urease, subunit C, domain 1"/>
    <property type="match status" value="1"/>
</dbReference>
<dbReference type="GO" id="GO:0008270">
    <property type="term" value="F:zinc ion binding"/>
    <property type="evidence" value="ECO:0007669"/>
    <property type="project" value="UniProtKB-UniRule"/>
</dbReference>
<sequence>MRVRLDEGRVWDTGLGDFIEASVAYDDETGEIVAIGHASAIQADVVRSIRGLSVLPGFIDVHVHLRDPGLTHKETLASGLQAAAAGGFTQVACMPNTKPPIASAEIVEDIRRRGAAIGKAEVHPIACLTADQAGERLADYASLAQAGALGFSDDGRGVQDGGLMRQALVELRSLGKPAMIHAEDESISRGGALHERAAARLGTSAQPGSAEAAMIARDVLLAEETGAHLHVCHVSREASVAIVRFAKARGVRVTAEVTPHHLLLSERDIDGPDAVWKVNPPIAAEEDRRACLAAFADGTLDVIATDHAPHHPDEKAKGMDEAPFGMVGLEVAFAVLYTGLVREGLVPMRRLVAAMSARPAQLFGLQGGQIRPGARADLVLVDLGRRFRVDPSEFYTKGRNTPFAGREVFGRVVETIRAGRAIFCEGEERLS</sequence>
<protein>
    <recommendedName>
        <fullName evidence="7">Dihydroorotase</fullName>
        <shortName evidence="7">DHOase</shortName>
        <ecNumber evidence="7">3.5.2.3</ecNumber>
    </recommendedName>
</protein>
<feature type="binding site" evidence="7">
    <location>
        <position position="154"/>
    </location>
    <ligand>
        <name>Zn(2+)</name>
        <dbReference type="ChEBI" id="CHEBI:29105"/>
        <label>2</label>
    </ligand>
</feature>
<evidence type="ECO:0000256" key="7">
    <source>
        <dbReference type="HAMAP-Rule" id="MF_00220"/>
    </source>
</evidence>
<evidence type="ECO:0000259" key="9">
    <source>
        <dbReference type="Pfam" id="PF12890"/>
    </source>
</evidence>
<dbReference type="InterPro" id="IPR032466">
    <property type="entry name" value="Metal_Hydrolase"/>
</dbReference>
<organism evidence="10 11">
    <name type="scientific">Alicyclobacillus vulcanalis</name>
    <dbReference type="NCBI Taxonomy" id="252246"/>
    <lineage>
        <taxon>Bacteria</taxon>
        <taxon>Bacillati</taxon>
        <taxon>Bacillota</taxon>
        <taxon>Bacilli</taxon>
        <taxon>Bacillales</taxon>
        <taxon>Alicyclobacillaceae</taxon>
        <taxon>Alicyclobacillus</taxon>
    </lineage>
</organism>
<dbReference type="PROSITE" id="PS00483">
    <property type="entry name" value="DIHYDROOROTASE_2"/>
    <property type="match status" value="1"/>
</dbReference>
<dbReference type="InterPro" id="IPR002195">
    <property type="entry name" value="Dihydroorotase_CS"/>
</dbReference>
<evidence type="ECO:0000256" key="6">
    <source>
        <dbReference type="ARBA" id="ARBA00022975"/>
    </source>
</evidence>
<evidence type="ECO:0000256" key="1">
    <source>
        <dbReference type="ARBA" id="ARBA00002368"/>
    </source>
</evidence>
<feature type="binding site" evidence="7">
    <location>
        <begin position="324"/>
        <end position="325"/>
    </location>
    <ligand>
        <name>substrate</name>
    </ligand>
</feature>
<dbReference type="PROSITE" id="PS00482">
    <property type="entry name" value="DIHYDROOROTASE_1"/>
    <property type="match status" value="1"/>
</dbReference>
<dbReference type="AlphaFoldDB" id="A0A1N7NQE0"/>
<comment type="similarity">
    <text evidence="2 7">Belongs to the metallo-dependent hydrolases superfamily. DHOase family. Class I DHOase subfamily.</text>
</comment>
<comment type="cofactor">
    <cofactor evidence="7">
        <name>Zn(2+)</name>
        <dbReference type="ChEBI" id="CHEBI:29105"/>
    </cofactor>
    <text evidence="7">Binds 2 Zn(2+) ions per subunit.</text>
</comment>
<dbReference type="SUPFAM" id="SSF51338">
    <property type="entry name" value="Composite domain of metallo-dependent hydrolases"/>
    <property type="match status" value="1"/>
</dbReference>
<evidence type="ECO:0000256" key="4">
    <source>
        <dbReference type="ARBA" id="ARBA00022801"/>
    </source>
</evidence>
<feature type="binding site" evidence="7">
    <location>
        <begin position="64"/>
        <end position="66"/>
    </location>
    <ligand>
        <name>substrate</name>
    </ligand>
</feature>
<comment type="catalytic activity">
    <reaction evidence="7">
        <text>(S)-dihydroorotate + H2O = N-carbamoyl-L-aspartate + H(+)</text>
        <dbReference type="Rhea" id="RHEA:24296"/>
        <dbReference type="ChEBI" id="CHEBI:15377"/>
        <dbReference type="ChEBI" id="CHEBI:15378"/>
        <dbReference type="ChEBI" id="CHEBI:30864"/>
        <dbReference type="ChEBI" id="CHEBI:32814"/>
        <dbReference type="EC" id="3.5.2.3"/>
    </reaction>
</comment>
<dbReference type="GO" id="GO:0004151">
    <property type="term" value="F:dihydroorotase activity"/>
    <property type="evidence" value="ECO:0007669"/>
    <property type="project" value="UniProtKB-UniRule"/>
</dbReference>
<dbReference type="OrthoDB" id="9765462at2"/>
<dbReference type="NCBIfam" id="TIGR00857">
    <property type="entry name" value="pyrC_multi"/>
    <property type="match status" value="1"/>
</dbReference>
<evidence type="ECO:0000313" key="11">
    <source>
        <dbReference type="Proteomes" id="UP000186156"/>
    </source>
</evidence>
<dbReference type="GO" id="GO:0006145">
    <property type="term" value="P:purine nucleobase catabolic process"/>
    <property type="evidence" value="ECO:0007669"/>
    <property type="project" value="TreeGrafter"/>
</dbReference>
<name>A0A1N7NQE0_9BACL</name>
<evidence type="ECO:0000256" key="3">
    <source>
        <dbReference type="ARBA" id="ARBA00022723"/>
    </source>
</evidence>
<feature type="binding site" evidence="7">
    <location>
        <position position="233"/>
    </location>
    <ligand>
        <name>Zn(2+)</name>
        <dbReference type="ChEBI" id="CHEBI:29105"/>
        <label>2</label>
    </ligand>
</feature>
<evidence type="ECO:0000313" key="10">
    <source>
        <dbReference type="EMBL" id="SIT00635.1"/>
    </source>
</evidence>
<dbReference type="UniPathway" id="UPA00070">
    <property type="reaction ID" value="UER00117"/>
</dbReference>
<accession>A0A1N7NQE0</accession>
<feature type="binding site" evidence="7">
    <location>
        <position position="310"/>
    </location>
    <ligand>
        <name>substrate</name>
    </ligand>
</feature>
<feature type="domain" description="Dihydroorotase catalytic" evidence="9">
    <location>
        <begin position="54"/>
        <end position="236"/>
    </location>
</feature>
<evidence type="ECO:0000259" key="8">
    <source>
        <dbReference type="Pfam" id="PF07969"/>
    </source>
</evidence>
<evidence type="ECO:0000256" key="2">
    <source>
        <dbReference type="ARBA" id="ARBA00010286"/>
    </source>
</evidence>
<dbReference type="SUPFAM" id="SSF51556">
    <property type="entry name" value="Metallo-dependent hydrolases"/>
    <property type="match status" value="1"/>
</dbReference>
<keyword evidence="6 7" id="KW-0665">Pyrimidine biosynthesis</keyword>
<dbReference type="RefSeq" id="WP_076348052.1">
    <property type="nucleotide sequence ID" value="NZ_FTOO01000009.1"/>
</dbReference>
<dbReference type="InterPro" id="IPR004722">
    <property type="entry name" value="DHOase"/>
</dbReference>
<keyword evidence="4 7" id="KW-0378">Hydrolase</keyword>
<proteinExistence type="inferred from homology"/>
<dbReference type="EMBL" id="FTOO01000009">
    <property type="protein sequence ID" value="SIT00635.1"/>
    <property type="molecule type" value="Genomic_DNA"/>
</dbReference>
<dbReference type="Pfam" id="PF07969">
    <property type="entry name" value="Amidohydro_3"/>
    <property type="match status" value="1"/>
</dbReference>